<evidence type="ECO:0000259" key="8">
    <source>
        <dbReference type="PROSITE" id="PS50893"/>
    </source>
</evidence>
<keyword evidence="11" id="KW-1185">Reference proteome</keyword>
<evidence type="ECO:0000256" key="3">
    <source>
        <dbReference type="ARBA" id="ARBA00022741"/>
    </source>
</evidence>
<dbReference type="PROSITE" id="PS50893">
    <property type="entry name" value="ABC_TRANSPORTER_2"/>
    <property type="match status" value="2"/>
</dbReference>
<dbReference type="EMBL" id="NCKU01002032">
    <property type="protein sequence ID" value="RWS10623.1"/>
    <property type="molecule type" value="Genomic_DNA"/>
</dbReference>
<dbReference type="OrthoDB" id="6512918at2759"/>
<reference evidence="9" key="2">
    <citation type="submission" date="2018-11" db="EMBL/GenBank/DDBJ databases">
        <title>Trombidioid mite genomics.</title>
        <authorList>
            <person name="Dong X."/>
        </authorList>
    </citation>
    <scope>NUCLEOTIDE SEQUENCE</scope>
    <source>
        <strain evidence="9">UoL-WK</strain>
    </source>
</reference>
<reference evidence="9 11" key="1">
    <citation type="journal article" date="2018" name="Gigascience">
        <title>Genomes of trombidid mites reveal novel predicted allergens and laterally-transferred genes associated with secondary metabolism.</title>
        <authorList>
            <person name="Dong X."/>
            <person name="Chaisiri K."/>
            <person name="Xia D."/>
            <person name="Armstrong S.D."/>
            <person name="Fang Y."/>
            <person name="Donnelly M.J."/>
            <person name="Kadowaki T."/>
            <person name="McGarry J.W."/>
            <person name="Darby A.C."/>
            <person name="Makepeace B.L."/>
        </authorList>
    </citation>
    <scope>NUCLEOTIDE SEQUENCE [LARGE SCALE GENOMIC DNA]</scope>
    <source>
        <strain evidence="9">UoL-WK</strain>
    </source>
</reference>
<dbReference type="FunFam" id="3.40.50.300:FF:000933">
    <property type="entry name" value="ABC transporter A family member 7"/>
    <property type="match status" value="1"/>
</dbReference>
<feature type="transmembrane region" description="Helical" evidence="7">
    <location>
        <begin position="398"/>
        <end position="416"/>
    </location>
</feature>
<dbReference type="SMART" id="SM00382">
    <property type="entry name" value="AAA"/>
    <property type="match status" value="2"/>
</dbReference>
<name>A0A3S3QLI1_9ACAR</name>
<dbReference type="GO" id="GO:0005524">
    <property type="term" value="F:ATP binding"/>
    <property type="evidence" value="ECO:0007669"/>
    <property type="project" value="UniProtKB-KW"/>
</dbReference>
<dbReference type="CDD" id="cd03263">
    <property type="entry name" value="ABC_subfamily_A"/>
    <property type="match status" value="2"/>
</dbReference>
<feature type="transmembrane region" description="Helical" evidence="7">
    <location>
        <begin position="1165"/>
        <end position="1186"/>
    </location>
</feature>
<dbReference type="STRING" id="1965070.A0A3S3QLI1"/>
<accession>A0A3S3QLI1</accession>
<protein>
    <submittedName>
        <fullName evidence="9">ATP-binding cassette sub-family A member 1-like protein</fullName>
    </submittedName>
</protein>
<feature type="transmembrane region" description="Helical" evidence="7">
    <location>
        <begin position="327"/>
        <end position="346"/>
    </location>
</feature>
<dbReference type="PANTHER" id="PTHR19229">
    <property type="entry name" value="ATP-BINDING CASSETTE TRANSPORTER SUBFAMILY A ABCA"/>
    <property type="match status" value="1"/>
</dbReference>
<feature type="transmembrane region" description="Helical" evidence="7">
    <location>
        <begin position="436"/>
        <end position="463"/>
    </location>
</feature>
<feature type="transmembrane region" description="Helical" evidence="7">
    <location>
        <begin position="358"/>
        <end position="378"/>
    </location>
</feature>
<feature type="transmembrane region" description="Helical" evidence="7">
    <location>
        <begin position="246"/>
        <end position="266"/>
    </location>
</feature>
<comment type="caution">
    <text evidence="9">The sequence shown here is derived from an EMBL/GenBank/DDBJ whole genome shotgun (WGS) entry which is preliminary data.</text>
</comment>
<proteinExistence type="predicted"/>
<evidence type="ECO:0000313" key="9">
    <source>
        <dbReference type="EMBL" id="RWS10623.1"/>
    </source>
</evidence>
<dbReference type="InterPro" id="IPR013525">
    <property type="entry name" value="ABC2_TM"/>
</dbReference>
<dbReference type="PROSITE" id="PS00211">
    <property type="entry name" value="ABC_TRANSPORTER_1"/>
    <property type="match status" value="1"/>
</dbReference>
<organism evidence="9 11">
    <name type="scientific">Dinothrombium tinctorium</name>
    <dbReference type="NCBI Taxonomy" id="1965070"/>
    <lineage>
        <taxon>Eukaryota</taxon>
        <taxon>Metazoa</taxon>
        <taxon>Ecdysozoa</taxon>
        <taxon>Arthropoda</taxon>
        <taxon>Chelicerata</taxon>
        <taxon>Arachnida</taxon>
        <taxon>Acari</taxon>
        <taxon>Acariformes</taxon>
        <taxon>Trombidiformes</taxon>
        <taxon>Prostigmata</taxon>
        <taxon>Anystina</taxon>
        <taxon>Parasitengona</taxon>
        <taxon>Trombidioidea</taxon>
        <taxon>Trombidiidae</taxon>
        <taxon>Dinothrombium</taxon>
    </lineage>
</organism>
<feature type="transmembrane region" description="Helical" evidence="7">
    <location>
        <begin position="1125"/>
        <end position="1153"/>
    </location>
</feature>
<keyword evidence="5 7" id="KW-1133">Transmembrane helix</keyword>
<dbReference type="FunFam" id="3.40.50.300:FF:000327">
    <property type="entry name" value="ATP-binding cassette sub-family A member 3"/>
    <property type="match status" value="1"/>
</dbReference>
<feature type="transmembrane region" description="Helical" evidence="7">
    <location>
        <begin position="1198"/>
        <end position="1219"/>
    </location>
</feature>
<dbReference type="Pfam" id="PF00005">
    <property type="entry name" value="ABC_tran"/>
    <property type="match status" value="2"/>
</dbReference>
<evidence type="ECO:0000256" key="4">
    <source>
        <dbReference type="ARBA" id="ARBA00022840"/>
    </source>
</evidence>
<dbReference type="SUPFAM" id="SSF52540">
    <property type="entry name" value="P-loop containing nucleoside triphosphate hydrolases"/>
    <property type="match status" value="2"/>
</dbReference>
<keyword evidence="4 9" id="KW-0067">ATP-binding</keyword>
<keyword evidence="3" id="KW-0547">Nucleotide-binding</keyword>
<dbReference type="Proteomes" id="UP000285301">
    <property type="component" value="Unassembled WGS sequence"/>
</dbReference>
<dbReference type="GO" id="GO:0016887">
    <property type="term" value="F:ATP hydrolysis activity"/>
    <property type="evidence" value="ECO:0007669"/>
    <property type="project" value="InterPro"/>
</dbReference>
<feature type="transmembrane region" description="Helical" evidence="7">
    <location>
        <begin position="1079"/>
        <end position="1104"/>
    </location>
</feature>
<dbReference type="InterPro" id="IPR027417">
    <property type="entry name" value="P-loop_NTPase"/>
</dbReference>
<keyword evidence="6 7" id="KW-0472">Membrane</keyword>
<dbReference type="InterPro" id="IPR003593">
    <property type="entry name" value="AAA+_ATPase"/>
</dbReference>
<dbReference type="InterPro" id="IPR056264">
    <property type="entry name" value="R2_ABCA1-4-like"/>
</dbReference>
<evidence type="ECO:0000313" key="11">
    <source>
        <dbReference type="Proteomes" id="UP000285301"/>
    </source>
</evidence>
<dbReference type="Pfam" id="PF12698">
    <property type="entry name" value="ABC2_membrane_3"/>
    <property type="match status" value="2"/>
</dbReference>
<feature type="domain" description="ABC transporter" evidence="8">
    <location>
        <begin position="518"/>
        <end position="751"/>
    </location>
</feature>
<dbReference type="InterPro" id="IPR003439">
    <property type="entry name" value="ABC_transporter-like_ATP-bd"/>
</dbReference>
<comment type="subcellular location">
    <subcellularLocation>
        <location evidence="1">Membrane</location>
        <topology evidence="1">Multi-pass membrane protein</topology>
    </subcellularLocation>
</comment>
<dbReference type="GO" id="GO:0016020">
    <property type="term" value="C:membrane"/>
    <property type="evidence" value="ECO:0007669"/>
    <property type="project" value="UniProtKB-SubCell"/>
</dbReference>
<keyword evidence="2 7" id="KW-0812">Transmembrane</keyword>
<feature type="domain" description="ABC transporter" evidence="8">
    <location>
        <begin position="1381"/>
        <end position="1612"/>
    </location>
</feature>
<dbReference type="PANTHER" id="PTHR19229:SF250">
    <property type="entry name" value="ABC TRANSPORTER DOMAIN-CONTAINING PROTEIN-RELATED"/>
    <property type="match status" value="1"/>
</dbReference>
<evidence type="ECO:0000256" key="5">
    <source>
        <dbReference type="ARBA" id="ARBA00022989"/>
    </source>
</evidence>
<evidence type="ECO:0000313" key="10">
    <source>
        <dbReference type="EMBL" id="RWS14067.1"/>
    </source>
</evidence>
<feature type="transmembrane region" description="Helical" evidence="7">
    <location>
        <begin position="1321"/>
        <end position="1342"/>
    </location>
</feature>
<evidence type="ECO:0000256" key="2">
    <source>
        <dbReference type="ARBA" id="ARBA00022692"/>
    </source>
</evidence>
<sequence length="1696" mass="192437">MYLLIQQFLILLWKCFTLRKRHFITTAFETILPLLTSATIALLYANLTREAPSNSTVRPQQEYAPPEKFLHPDFNLRTSFTFDLGKSDQYVLFAPNNNFTRKFADEMRNVLTEASGEEAKTNFLFFDNEDKLIAYYVNITDQISSYRFSAVIFEEKVSLRNFAYKIRVDQSNIEDASQMFPLKFSPSPRIYCKYSSSFAPLQAWINEAYLNLVHQSDQTLNRPKTKNVFAYKMPYPKYMLQPPGSLIDMIPFLVVFGFIVTAPIIVKRLADEKVSRCREMYRLMGLSDWVFWGSTLVNYFIIYALQAAILTFLFTAKLNGVNAVINYGNPIIIYLAFLIYGISFIMQSMLISVPFNRPVFGVIVTILIWVISYLLPAFLFDPNLASNIDVKSTESKRIFFCLIPNVALHFFFRFVGQRNLYGNGSTFANLFEQIPAFGSLSEGLILLLMLASAVLSGILIWYLEAVWPWQFGVPKPFYFPCLPSYWCQMQPKYIVDEEDSKRNEKFFERRMSASEVAISIQNLRKEFGIGFMKKVAVNNASLEINREQITVLLGHNGAGKTTMMNIITGIYPPTSGEVFIEGYNVITDTKEARKSMSLCPQHNVIYDELTVEEHLKLFAAIKGTPWSLLKDEVSKTMNQLNISQKSHFSASSLSGGMKRKLCLGIALIGDTKIVILDEPTSGMDPDARRTVWDLLQSVRKERTILITTHFMEEADALADRIAIMAQGEVKCCGTPMFLKRIFGSGYQLRIAKEADFNQEQVTALVHRYFPNACIANDRETEIVYRLENNENSSESTKALSSFFEAFEAKKSELYVSSCGLSVTTIEDVFLGVNSIDNDNEETDLNKVEANTELCVSELGGDSIIGLSDNSMQKLSGFMLIIQQLKGLLLKRFNFTKRYLPMFIFQLIIPTAIFYLVLYADNRSRETSKESSKQINFNLKTLYGLTTVIYQSEKSEPNFADLAEYYSRVAKNEGATVLQIPPSTDLRDFLLNKSDDMTLNEYIKSFIVGASVEPDSSSSSFVYNVFFNNEALHSFPISLNIIYNAIVNSIALNASTYSIDVSAEALPSKEDFSESIIRNYIILPLMWMLLVPIALPFLAASYVLFPIHERASKAKLLQLMSGLHPFLFWLANFIFDLTTHILCSYLIIIIFALMDKHEIFLSHFESASALFLLLIFFGIACIPLAYVWSFIFAKSSTGFAVLVIVFLLLGIVLSPVDVVLKMIPDYESTYDTFQWIVRISPLMALTKGIIKLYDIGSKGSICDAFNKEILELKCTTLRPGDLLSGCCFEKCQANNNCYKWTNPYKWGKQGILEELVMLTADFILFTFILVLCELNVSKLYFWIMKKMKKSSTSLDIHMNSVEDSDVSEERHRVEELLLTDSLIVSKLSKRFGNFQAVKNLSFAVHKEECFGLLGVNGAGKTTTFRMLVGDLFPTSGNAYCCGYNLKSSLREFQKNIGYCPQFDALLSKLTGREMLCLFGRLRGIREKDLSSAVKELIILCDLTKHADKRTETYSGGTCRKLSLAIALIGSPKLLFLDEPSSGVDPGARRKLWKTLSYIRQYYGCSIVLTSHSMDECEALCGRISIMVNGEFKCLGSFQHLRNKFGKGYTMKIKVKKEKLKPEFIDSLKKHISQLIPSSVLKNVSETIFEYHVTDVTLSWSAIFRALESVKSTFDLEDYILSDTSLEQIFISFARSQV</sequence>
<gene>
    <name evidence="9" type="ORF">B4U79_02975</name>
    <name evidence="10" type="ORF">B4U79_14688</name>
</gene>
<dbReference type="InterPro" id="IPR026082">
    <property type="entry name" value="ABCA"/>
</dbReference>
<dbReference type="GO" id="GO:0005319">
    <property type="term" value="F:lipid transporter activity"/>
    <property type="evidence" value="ECO:0007669"/>
    <property type="project" value="TreeGrafter"/>
</dbReference>
<feature type="transmembrane region" description="Helical" evidence="7">
    <location>
        <begin position="898"/>
        <end position="919"/>
    </location>
</feature>
<evidence type="ECO:0000256" key="1">
    <source>
        <dbReference type="ARBA" id="ARBA00004141"/>
    </source>
</evidence>
<dbReference type="Pfam" id="PF23321">
    <property type="entry name" value="R1_ABCA1"/>
    <property type="match status" value="1"/>
</dbReference>
<dbReference type="EMBL" id="NCKU01000808">
    <property type="protein sequence ID" value="RWS14067.1"/>
    <property type="molecule type" value="Genomic_DNA"/>
</dbReference>
<evidence type="ECO:0000256" key="6">
    <source>
        <dbReference type="ARBA" id="ARBA00023136"/>
    </source>
</evidence>
<feature type="transmembrane region" description="Helical" evidence="7">
    <location>
        <begin position="289"/>
        <end position="315"/>
    </location>
</feature>
<dbReference type="GO" id="GO:0140359">
    <property type="term" value="F:ABC-type transporter activity"/>
    <property type="evidence" value="ECO:0007669"/>
    <property type="project" value="InterPro"/>
</dbReference>
<evidence type="ECO:0000256" key="7">
    <source>
        <dbReference type="SAM" id="Phobius"/>
    </source>
</evidence>
<dbReference type="InterPro" id="IPR017871">
    <property type="entry name" value="ABC_transporter-like_CS"/>
</dbReference>
<dbReference type="Gene3D" id="3.40.50.300">
    <property type="entry name" value="P-loop containing nucleotide triphosphate hydrolases"/>
    <property type="match status" value="2"/>
</dbReference>